<organism evidence="2 3">
    <name type="scientific">Mycolicibacillus koreensis</name>
    <dbReference type="NCBI Taxonomy" id="1069220"/>
    <lineage>
        <taxon>Bacteria</taxon>
        <taxon>Bacillati</taxon>
        <taxon>Actinomycetota</taxon>
        <taxon>Actinomycetes</taxon>
        <taxon>Mycobacteriales</taxon>
        <taxon>Mycobacteriaceae</taxon>
        <taxon>Mycolicibacillus</taxon>
    </lineage>
</organism>
<name>A0A7I7SBK7_9MYCO</name>
<keyword evidence="3" id="KW-1185">Reference proteome</keyword>
<protein>
    <submittedName>
        <fullName evidence="2">Uncharacterized protein</fullName>
    </submittedName>
</protein>
<dbReference type="EMBL" id="NCXO01000008">
    <property type="protein sequence ID" value="OSC34751.1"/>
    <property type="molecule type" value="Genomic_DNA"/>
</dbReference>
<dbReference type="AlphaFoldDB" id="A0A7I7SBK7"/>
<dbReference type="RefSeq" id="WP_085302780.1">
    <property type="nucleotide sequence ID" value="NZ_AP022594.1"/>
</dbReference>
<sequence>MAKKARTAAAAEDQHRVAGPGRTVFAYTPRSAMAASMAATTAAAATVGISPAVAGAAAAVSASVFGMRFAGRTVGQWVALRRESRTPLEQAVLFANDKVGIVFDGTTATAFVEITPRPWQITSVGPTGENQSPVISADVLRRQLEQYDLRLSGIDVVCAGYKFASRDHASATLDTLIGPVSVPLGGVTVVAVSMALDAETIDPSYRRTQRGSLHVGFAQALTVAATRVMYSLAEKGFGGKLMDATRVRGFHDTVLAQVSRPLASPGWRNCGPRSGVHTRSYVPARGHWNAESAGAWNHLQSHRQYTSLSLSPVGGGQALAQPLITYLVRGSETFDKTSGFGLKSASGQQVAALERCLPVASRTTLRSPGAIIGERHRLGFGIPAGGAGLFVGSRPDKTRVFVASPPTEEPLWVFGPQLFALQMVARLSTQDRRIAVVIDDPAWEALVAHRAAPSLSIGVENLRMADVLVCTPAFWERNRARCEGKAIVLVAEDDPGTAAVNSMKVISHEGRSMIQVKVDSETTDVIWELTSAERRVLIGDVAAAGGVGDDQPTLPGMVSLPSPTKPRRVKRETAPAPRVRTVGQAAAPGEAPPPQAMPKKPRVAPKRDRGGPLSPPKTPVVTPKPAETPKPRAPRHAKKERPAPPRVPVQKTVVQPKDNGKGGRNRGGGSDKGDRTG</sequence>
<accession>A0A7I7SBK7</accession>
<dbReference type="Proteomes" id="UP000193577">
    <property type="component" value="Unassembled WGS sequence"/>
</dbReference>
<evidence type="ECO:0000313" key="2">
    <source>
        <dbReference type="EMBL" id="OSC34751.1"/>
    </source>
</evidence>
<comment type="caution">
    <text evidence="2">The sequence shown here is derived from an EMBL/GenBank/DDBJ whole genome shotgun (WGS) entry which is preliminary data.</text>
</comment>
<proteinExistence type="predicted"/>
<dbReference type="OrthoDB" id="4641236at2"/>
<feature type="region of interest" description="Disordered" evidence="1">
    <location>
        <begin position="544"/>
        <end position="677"/>
    </location>
</feature>
<evidence type="ECO:0000256" key="1">
    <source>
        <dbReference type="SAM" id="MobiDB-lite"/>
    </source>
</evidence>
<evidence type="ECO:0000313" key="3">
    <source>
        <dbReference type="Proteomes" id="UP000193577"/>
    </source>
</evidence>
<gene>
    <name evidence="2" type="ORF">B8W67_05750</name>
</gene>
<reference evidence="2 3" key="1">
    <citation type="submission" date="2017-04" db="EMBL/GenBank/DDBJ databases">
        <title>The new phylogeny of genus Mycobacterium.</title>
        <authorList>
            <person name="Tortoli E."/>
            <person name="Trovato A."/>
            <person name="Cirillo D.M."/>
        </authorList>
    </citation>
    <scope>NUCLEOTIDE SEQUENCE [LARGE SCALE GENOMIC DNA]</scope>
    <source>
        <strain evidence="2 3">KCTC 19819</strain>
    </source>
</reference>